<feature type="domain" description="NADP-dependent oxidoreductase" evidence="7">
    <location>
        <begin position="29"/>
        <end position="242"/>
    </location>
</feature>
<dbReference type="PRINTS" id="PR00069">
    <property type="entry name" value="ALDKETRDTASE"/>
</dbReference>
<dbReference type="CDD" id="cd19071">
    <property type="entry name" value="AKR_AKR1-5-like"/>
    <property type="match status" value="1"/>
</dbReference>
<dbReference type="Pfam" id="PF00248">
    <property type="entry name" value="Aldo_ket_red"/>
    <property type="match status" value="1"/>
</dbReference>
<evidence type="ECO:0000313" key="9">
    <source>
        <dbReference type="Proteomes" id="UP000444721"/>
    </source>
</evidence>
<dbReference type="InterPro" id="IPR036812">
    <property type="entry name" value="NAD(P)_OxRdtase_dom_sf"/>
</dbReference>
<reference evidence="8 9" key="1">
    <citation type="journal article" date="2019" name="Sci. Rep.">
        <title>Nanopore sequencing improves the draft genome of the human pathogenic amoeba Naegleria fowleri.</title>
        <authorList>
            <person name="Liechti N."/>
            <person name="Schurch N."/>
            <person name="Bruggmann R."/>
            <person name="Wittwer M."/>
        </authorList>
    </citation>
    <scope>NUCLEOTIDE SEQUENCE [LARGE SCALE GENOMIC DNA]</scope>
    <source>
        <strain evidence="8 9">ATCC 30894</strain>
    </source>
</reference>
<keyword evidence="9" id="KW-1185">Reference proteome</keyword>
<dbReference type="AlphaFoldDB" id="A0A6A5C517"/>
<dbReference type="OMA" id="VHWPSEG"/>
<evidence type="ECO:0000256" key="6">
    <source>
        <dbReference type="PIRSR" id="PIRSR000097-3"/>
    </source>
</evidence>
<dbReference type="EMBL" id="VFQX01000016">
    <property type="protein sequence ID" value="KAF0980950.1"/>
    <property type="molecule type" value="Genomic_DNA"/>
</dbReference>
<keyword evidence="3" id="KW-0560">Oxidoreductase</keyword>
<gene>
    <name evidence="8" type="ORF">FDP41_012738</name>
</gene>
<comment type="caution">
    <text evidence="8">The sequence shown here is derived from an EMBL/GenBank/DDBJ whole genome shotgun (WGS) entry which is preliminary data.</text>
</comment>
<keyword evidence="2" id="KW-0521">NADP</keyword>
<evidence type="ECO:0000256" key="4">
    <source>
        <dbReference type="PIRSR" id="PIRSR000097-1"/>
    </source>
</evidence>
<protein>
    <recommendedName>
        <fullName evidence="7">NADP-dependent oxidoreductase domain-containing protein</fullName>
    </recommendedName>
</protein>
<dbReference type="InterPro" id="IPR018170">
    <property type="entry name" value="Aldo/ket_reductase_CS"/>
</dbReference>
<evidence type="ECO:0000256" key="1">
    <source>
        <dbReference type="ARBA" id="ARBA00007905"/>
    </source>
</evidence>
<name>A0A6A5C517_NAEFO</name>
<evidence type="ECO:0000256" key="2">
    <source>
        <dbReference type="ARBA" id="ARBA00022857"/>
    </source>
</evidence>
<evidence type="ECO:0000256" key="3">
    <source>
        <dbReference type="ARBA" id="ARBA00023002"/>
    </source>
</evidence>
<feature type="active site" description="Proton donor" evidence="4">
    <location>
        <position position="63"/>
    </location>
</feature>
<dbReference type="PROSITE" id="PS00798">
    <property type="entry name" value="ALDOKETO_REDUCTASE_1"/>
    <property type="match status" value="1"/>
</dbReference>
<dbReference type="OrthoDB" id="416253at2759"/>
<organism evidence="8 9">
    <name type="scientific">Naegleria fowleri</name>
    <name type="common">Brain eating amoeba</name>
    <dbReference type="NCBI Taxonomy" id="5763"/>
    <lineage>
        <taxon>Eukaryota</taxon>
        <taxon>Discoba</taxon>
        <taxon>Heterolobosea</taxon>
        <taxon>Tetramitia</taxon>
        <taxon>Eutetramitia</taxon>
        <taxon>Vahlkampfiidae</taxon>
        <taxon>Naegleria</taxon>
    </lineage>
</organism>
<dbReference type="Gene3D" id="3.20.20.100">
    <property type="entry name" value="NADP-dependent oxidoreductase domain"/>
    <property type="match status" value="1"/>
</dbReference>
<dbReference type="VEuPathDB" id="AmoebaDB:NfTy_037130"/>
<dbReference type="Proteomes" id="UP000444721">
    <property type="component" value="Unassembled WGS sequence"/>
</dbReference>
<dbReference type="GeneID" id="68119953"/>
<dbReference type="GO" id="GO:0016616">
    <property type="term" value="F:oxidoreductase activity, acting on the CH-OH group of donors, NAD or NADP as acceptor"/>
    <property type="evidence" value="ECO:0007669"/>
    <property type="project" value="UniProtKB-ARBA"/>
</dbReference>
<dbReference type="VEuPathDB" id="AmoebaDB:NF0038340"/>
<feature type="site" description="Lowers pKa of active site Tyr" evidence="6">
    <location>
        <position position="101"/>
    </location>
</feature>
<dbReference type="PANTHER" id="PTHR43827:SF3">
    <property type="entry name" value="NADP-DEPENDENT OXIDOREDUCTASE DOMAIN-CONTAINING PROTEIN"/>
    <property type="match status" value="1"/>
</dbReference>
<feature type="binding site" evidence="5">
    <location>
        <position position="135"/>
    </location>
    <ligand>
        <name>substrate</name>
    </ligand>
</feature>
<accession>A0A6A5C517</accession>
<evidence type="ECO:0000313" key="8">
    <source>
        <dbReference type="EMBL" id="KAF0980950.1"/>
    </source>
</evidence>
<dbReference type="RefSeq" id="XP_044565663.1">
    <property type="nucleotide sequence ID" value="XM_044703290.1"/>
</dbReference>
<dbReference type="PIRSF" id="PIRSF000097">
    <property type="entry name" value="AKR"/>
    <property type="match status" value="1"/>
</dbReference>
<dbReference type="SUPFAM" id="SSF51430">
    <property type="entry name" value="NAD(P)-linked oxidoreductase"/>
    <property type="match status" value="1"/>
</dbReference>
<sequence>MSNQTPTAASSSSLVPNVELHNGVKMPIIGLGTWEVNQSPQCEECILDAIEIGYRHIDTARIYRNEKLIGKVLKDFIFEKSHEGKDRIPTLTREDLFITSKLPPTKVHSEEIIRETFMESLEDLQLSYLDCYLIHWPGTSKIIVTSDQNRLNRIATWRVLEQLYREGKTRSIGVSNFTCQHMLELLEDIKSREDGIIPHVNQIEYHPLLYKTHAQLEELCKQHSIVIQAYSPLAHGVLMQGKYGQVTSRECLQWILQRGHVILPRSVKRNHSEENFKAVTDWASNIIEDESRLKRLDHLVENEVRICWNPETIK</sequence>
<dbReference type="PROSITE" id="PS00062">
    <property type="entry name" value="ALDOKETO_REDUCTASE_2"/>
    <property type="match status" value="1"/>
</dbReference>
<dbReference type="InterPro" id="IPR020471">
    <property type="entry name" value="AKR"/>
</dbReference>
<dbReference type="VEuPathDB" id="AmoebaDB:FDP41_012738"/>
<evidence type="ECO:0000256" key="5">
    <source>
        <dbReference type="PIRSR" id="PIRSR000097-2"/>
    </source>
</evidence>
<evidence type="ECO:0000259" key="7">
    <source>
        <dbReference type="Pfam" id="PF00248"/>
    </source>
</evidence>
<proteinExistence type="inferred from homology"/>
<dbReference type="PANTHER" id="PTHR43827">
    <property type="entry name" value="2,5-DIKETO-D-GLUCONIC ACID REDUCTASE"/>
    <property type="match status" value="1"/>
</dbReference>
<comment type="similarity">
    <text evidence="1">Belongs to the aldo/keto reductase family.</text>
</comment>
<dbReference type="InterPro" id="IPR023210">
    <property type="entry name" value="NADP_OxRdtase_dom"/>
</dbReference>